<dbReference type="GO" id="GO:0022857">
    <property type="term" value="F:transmembrane transporter activity"/>
    <property type="evidence" value="ECO:0007669"/>
    <property type="project" value="InterPro"/>
</dbReference>
<feature type="transmembrane region" description="Helical" evidence="9">
    <location>
        <begin position="149"/>
        <end position="173"/>
    </location>
</feature>
<keyword evidence="2" id="KW-0813">Transport</keyword>
<proteinExistence type="inferred from homology"/>
<gene>
    <name evidence="10" type="ORF">D9R14_11090</name>
</gene>
<keyword evidence="7 9" id="KW-0472">Membrane</keyword>
<accession>A0A3L7ADP0</accession>
<dbReference type="InterPro" id="IPR052157">
    <property type="entry name" value="BCAA_transport_permease"/>
</dbReference>
<feature type="transmembrane region" description="Helical" evidence="9">
    <location>
        <begin position="206"/>
        <end position="228"/>
    </location>
</feature>
<dbReference type="CDD" id="cd06582">
    <property type="entry name" value="TM_PBP1_LivH_like"/>
    <property type="match status" value="1"/>
</dbReference>
<keyword evidence="6 9" id="KW-1133">Transmembrane helix</keyword>
<dbReference type="GO" id="GO:0005886">
    <property type="term" value="C:plasma membrane"/>
    <property type="evidence" value="ECO:0007669"/>
    <property type="project" value="UniProtKB-SubCell"/>
</dbReference>
<comment type="subcellular location">
    <subcellularLocation>
        <location evidence="1">Cell membrane</location>
        <topology evidence="1">Multi-pass membrane protein</topology>
    </subcellularLocation>
</comment>
<feature type="transmembrane region" description="Helical" evidence="9">
    <location>
        <begin position="277"/>
        <end position="298"/>
    </location>
</feature>
<feature type="transmembrane region" description="Helical" evidence="9">
    <location>
        <begin position="108"/>
        <end position="128"/>
    </location>
</feature>
<keyword evidence="4 9" id="KW-0812">Transmembrane</keyword>
<comment type="similarity">
    <text evidence="8">Belongs to the binding-protein-dependent transport system permease family. LivHM subfamily.</text>
</comment>
<evidence type="ECO:0000256" key="4">
    <source>
        <dbReference type="ARBA" id="ARBA00022692"/>
    </source>
</evidence>
<dbReference type="InterPro" id="IPR001851">
    <property type="entry name" value="ABC_transp_permease"/>
</dbReference>
<keyword evidence="5" id="KW-0029">Amino-acid transport</keyword>
<dbReference type="AlphaFoldDB" id="A0A3L7ADP0"/>
<dbReference type="Pfam" id="PF02653">
    <property type="entry name" value="BPD_transp_2"/>
    <property type="match status" value="1"/>
</dbReference>
<evidence type="ECO:0000313" key="11">
    <source>
        <dbReference type="Proteomes" id="UP000269692"/>
    </source>
</evidence>
<dbReference type="Proteomes" id="UP000269692">
    <property type="component" value="Unassembled WGS sequence"/>
</dbReference>
<feature type="transmembrane region" description="Helical" evidence="9">
    <location>
        <begin position="27"/>
        <end position="50"/>
    </location>
</feature>
<reference evidence="10 11" key="1">
    <citation type="submission" date="2018-10" db="EMBL/GenBank/DDBJ databases">
        <title>Xanthobacter tagetidis genome sequencing and assembly.</title>
        <authorList>
            <person name="Maclea K.S."/>
            <person name="Goen A.E."/>
            <person name="Fatima S.A."/>
        </authorList>
    </citation>
    <scope>NUCLEOTIDE SEQUENCE [LARGE SCALE GENOMIC DNA]</scope>
    <source>
        <strain evidence="10 11">ATCC 700314</strain>
    </source>
</reference>
<dbReference type="PANTHER" id="PTHR11795:SF445">
    <property type="entry name" value="AMINO ACID ABC TRANSPORTER PERMEASE PROTEIN"/>
    <property type="match status" value="1"/>
</dbReference>
<evidence type="ECO:0000256" key="5">
    <source>
        <dbReference type="ARBA" id="ARBA00022970"/>
    </source>
</evidence>
<evidence type="ECO:0000256" key="3">
    <source>
        <dbReference type="ARBA" id="ARBA00022475"/>
    </source>
</evidence>
<keyword evidence="3" id="KW-1003">Cell membrane</keyword>
<evidence type="ECO:0000256" key="6">
    <source>
        <dbReference type="ARBA" id="ARBA00022989"/>
    </source>
</evidence>
<evidence type="ECO:0000256" key="7">
    <source>
        <dbReference type="ARBA" id="ARBA00023136"/>
    </source>
</evidence>
<feature type="transmembrane region" description="Helical" evidence="9">
    <location>
        <begin position="240"/>
        <end position="265"/>
    </location>
</feature>
<comment type="caution">
    <text evidence="10">The sequence shown here is derived from an EMBL/GenBank/DDBJ whole genome shotgun (WGS) entry which is preliminary data.</text>
</comment>
<dbReference type="GO" id="GO:0006865">
    <property type="term" value="P:amino acid transport"/>
    <property type="evidence" value="ECO:0007669"/>
    <property type="project" value="UniProtKB-KW"/>
</dbReference>
<evidence type="ECO:0000256" key="2">
    <source>
        <dbReference type="ARBA" id="ARBA00022448"/>
    </source>
</evidence>
<protein>
    <submittedName>
        <fullName evidence="10">Branched-chain amino acid ABC transporter permease</fullName>
    </submittedName>
</protein>
<name>A0A3L7ADP0_9HYPH</name>
<keyword evidence="11" id="KW-1185">Reference proteome</keyword>
<evidence type="ECO:0000256" key="8">
    <source>
        <dbReference type="ARBA" id="ARBA00037998"/>
    </source>
</evidence>
<dbReference type="OrthoDB" id="9778908at2"/>
<evidence type="ECO:0000313" key="10">
    <source>
        <dbReference type="EMBL" id="RLP78347.1"/>
    </source>
</evidence>
<sequence length="308" mass="32220">MALAEMKHEAFLKIGDPVFAQQLMNGLMLGGIYALVAVSFTLTIGILNFLNFSIPALFMLGGVVSCALLAAGVPAVGAAAGALAATGLASLLVERCTFRWLSTSDPHIPLVSSLGFLIFFENLVLVYFGSDAVGYPSPFARASVKVSDLTVSLPQTGGFLLALVLVALCYVLLKYTKLGRGLRSIAESPAIAEMLGVKVGWTVSSVYLVSGLLAGIGGILFGISYLQVSWDMGSEVALKGVSAMVLGGMGNVWGAVLGALIIAVIEVMTIAYLNSEAVNVFVYGLLLVIIAFCPRGLLGDRVKMAERM</sequence>
<dbReference type="EMBL" id="RCTF01000008">
    <property type="protein sequence ID" value="RLP78347.1"/>
    <property type="molecule type" value="Genomic_DNA"/>
</dbReference>
<evidence type="ECO:0000256" key="9">
    <source>
        <dbReference type="SAM" id="Phobius"/>
    </source>
</evidence>
<dbReference type="PANTHER" id="PTHR11795">
    <property type="entry name" value="BRANCHED-CHAIN AMINO ACID TRANSPORT SYSTEM PERMEASE PROTEIN LIVH"/>
    <property type="match status" value="1"/>
</dbReference>
<feature type="transmembrane region" description="Helical" evidence="9">
    <location>
        <begin position="57"/>
        <end position="88"/>
    </location>
</feature>
<evidence type="ECO:0000256" key="1">
    <source>
        <dbReference type="ARBA" id="ARBA00004651"/>
    </source>
</evidence>
<organism evidence="10 11">
    <name type="scientific">Xanthobacter tagetidis</name>
    <dbReference type="NCBI Taxonomy" id="60216"/>
    <lineage>
        <taxon>Bacteria</taxon>
        <taxon>Pseudomonadati</taxon>
        <taxon>Pseudomonadota</taxon>
        <taxon>Alphaproteobacteria</taxon>
        <taxon>Hyphomicrobiales</taxon>
        <taxon>Xanthobacteraceae</taxon>
        <taxon>Xanthobacter</taxon>
    </lineage>
</organism>